<proteinExistence type="predicted"/>
<evidence type="ECO:0000313" key="2">
    <source>
        <dbReference type="EMBL" id="MDC8012321.1"/>
    </source>
</evidence>
<feature type="transmembrane region" description="Helical" evidence="1">
    <location>
        <begin position="130"/>
        <end position="153"/>
    </location>
</feature>
<gene>
    <name evidence="2" type="ORF">OD750_007135</name>
</gene>
<dbReference type="RefSeq" id="WP_263543814.1">
    <property type="nucleotide sequence ID" value="NZ_JAOVZO020000008.1"/>
</dbReference>
<dbReference type="Proteomes" id="UP001139971">
    <property type="component" value="Unassembled WGS sequence"/>
</dbReference>
<keyword evidence="3" id="KW-1185">Reference proteome</keyword>
<evidence type="ECO:0000313" key="3">
    <source>
        <dbReference type="Proteomes" id="UP001139971"/>
    </source>
</evidence>
<organism evidence="2 3">
    <name type="scientific">Tahibacter soli</name>
    <dbReference type="NCBI Taxonomy" id="2983605"/>
    <lineage>
        <taxon>Bacteria</taxon>
        <taxon>Pseudomonadati</taxon>
        <taxon>Pseudomonadota</taxon>
        <taxon>Gammaproteobacteria</taxon>
        <taxon>Lysobacterales</taxon>
        <taxon>Rhodanobacteraceae</taxon>
        <taxon>Tahibacter</taxon>
    </lineage>
</organism>
<protein>
    <submittedName>
        <fullName evidence="2">Uncharacterized protein</fullName>
    </submittedName>
</protein>
<sequence>MTTQHFIDRDGTKAQLVVLTGEAVYAESFSAADCQRHVRDLAAGKPPDAMFGKGASAIALRTIRRVQIDDNDNDVDVFHADGDKDARTSLRFAENDVRDAVYAALRERLGPKVREYVDEYTRPRAAVGSLTALTVFGLGTVLLAQAAAAIQAAGEMEITGRRAGLKKLFAGVLDTLGPTGVSIIGGILCLLALLVLAQRLRSPQRLRFVQAATWSAPSKAVTVFKYALLVAVWGFVAKAALV</sequence>
<dbReference type="AlphaFoldDB" id="A0A9X3YHG5"/>
<name>A0A9X3YHG5_9GAMM</name>
<accession>A0A9X3YHG5</accession>
<keyword evidence="1" id="KW-1133">Transmembrane helix</keyword>
<evidence type="ECO:0000256" key="1">
    <source>
        <dbReference type="SAM" id="Phobius"/>
    </source>
</evidence>
<feature type="transmembrane region" description="Helical" evidence="1">
    <location>
        <begin position="176"/>
        <end position="197"/>
    </location>
</feature>
<comment type="caution">
    <text evidence="2">The sequence shown here is derived from an EMBL/GenBank/DDBJ whole genome shotgun (WGS) entry which is preliminary data.</text>
</comment>
<reference evidence="2" key="1">
    <citation type="submission" date="2023-02" db="EMBL/GenBank/DDBJ databases">
        <title>Tahibacter soli sp. nov. isolated from soil.</title>
        <authorList>
            <person name="Baek J.H."/>
            <person name="Lee J.K."/>
            <person name="Choi D.G."/>
            <person name="Jeon C.O."/>
        </authorList>
    </citation>
    <scope>NUCLEOTIDE SEQUENCE</scope>
    <source>
        <strain evidence="2">BL</strain>
    </source>
</reference>
<keyword evidence="1" id="KW-0472">Membrane</keyword>
<dbReference type="EMBL" id="JAOVZO020000008">
    <property type="protein sequence ID" value="MDC8012321.1"/>
    <property type="molecule type" value="Genomic_DNA"/>
</dbReference>
<keyword evidence="1" id="KW-0812">Transmembrane</keyword>